<sequence length="56" mass="5887">MGEAFSSPQMLANPWPGILPGCFPLKPASYPMVIRSGGTAVAFQCNSTPADMDVDN</sequence>
<comment type="caution">
    <text evidence="1">The sequence shown here is derived from an EMBL/GenBank/DDBJ whole genome shotgun (WGS) entry which is preliminary data.</text>
</comment>
<dbReference type="Proteomes" id="UP001050691">
    <property type="component" value="Unassembled WGS sequence"/>
</dbReference>
<dbReference type="AlphaFoldDB" id="A0AAV5AIP8"/>
<evidence type="ECO:0000313" key="2">
    <source>
        <dbReference type="Proteomes" id="UP001050691"/>
    </source>
</evidence>
<reference evidence="1" key="1">
    <citation type="submission" date="2021-10" db="EMBL/GenBank/DDBJ databases">
        <title>De novo Genome Assembly of Clathrus columnatus (Basidiomycota, Fungi) Using Illumina and Nanopore Sequence Data.</title>
        <authorList>
            <person name="Ogiso-Tanaka E."/>
            <person name="Itagaki H."/>
            <person name="Hosoya T."/>
            <person name="Hosaka K."/>
        </authorList>
    </citation>
    <scope>NUCLEOTIDE SEQUENCE</scope>
    <source>
        <strain evidence="1">MO-923</strain>
    </source>
</reference>
<protein>
    <submittedName>
        <fullName evidence="1">Uncharacterized protein</fullName>
    </submittedName>
</protein>
<dbReference type="EMBL" id="BPWL01000008">
    <property type="protein sequence ID" value="GJJ13009.1"/>
    <property type="molecule type" value="Genomic_DNA"/>
</dbReference>
<accession>A0AAV5AIP8</accession>
<proteinExistence type="predicted"/>
<evidence type="ECO:0000313" key="1">
    <source>
        <dbReference type="EMBL" id="GJJ13009.1"/>
    </source>
</evidence>
<keyword evidence="2" id="KW-1185">Reference proteome</keyword>
<name>A0AAV5AIP8_9AGAM</name>
<gene>
    <name evidence="1" type="ORF">Clacol_007258</name>
</gene>
<organism evidence="1 2">
    <name type="scientific">Clathrus columnatus</name>
    <dbReference type="NCBI Taxonomy" id="1419009"/>
    <lineage>
        <taxon>Eukaryota</taxon>
        <taxon>Fungi</taxon>
        <taxon>Dikarya</taxon>
        <taxon>Basidiomycota</taxon>
        <taxon>Agaricomycotina</taxon>
        <taxon>Agaricomycetes</taxon>
        <taxon>Phallomycetidae</taxon>
        <taxon>Phallales</taxon>
        <taxon>Clathraceae</taxon>
        <taxon>Clathrus</taxon>
    </lineage>
</organism>